<dbReference type="eggNOG" id="arCOG02945">
    <property type="taxonomic scope" value="Archaea"/>
</dbReference>
<dbReference type="OrthoDB" id="124691at2157"/>
<proteinExistence type="predicted"/>
<evidence type="ECO:0000313" key="2">
    <source>
        <dbReference type="EMBL" id="EFW90745.1"/>
    </source>
</evidence>
<reference evidence="2 3" key="1">
    <citation type="journal article" date="2014" name="ISME J.">
        <title>Trehalose/2-sulfotrehalose biosynthesis and glycine-betaine uptake are widely spread mechanisms for osmoadaptation in the Halobacteriales.</title>
        <authorList>
            <person name="Youssef N.H."/>
            <person name="Savage-Ashlock K.N."/>
            <person name="McCully A.L."/>
            <person name="Luedtke B."/>
            <person name="Shaw E.I."/>
            <person name="Hoff W.D."/>
            <person name="Elshahed M.S."/>
        </authorList>
    </citation>
    <scope>NUCLEOTIDE SEQUENCE [LARGE SCALE GENOMIC DNA]</scope>
    <source>
        <strain evidence="2 3">DX253</strain>
    </source>
</reference>
<dbReference type="Proteomes" id="UP000003751">
    <property type="component" value="Unassembled WGS sequence"/>
</dbReference>
<dbReference type="PATRIC" id="fig|797209.4.peg.3202"/>
<feature type="compositionally biased region" description="Basic and acidic residues" evidence="1">
    <location>
        <begin position="1075"/>
        <end position="1096"/>
    </location>
</feature>
<feature type="region of interest" description="Disordered" evidence="1">
    <location>
        <begin position="443"/>
        <end position="490"/>
    </location>
</feature>
<dbReference type="InterPro" id="IPR055710">
    <property type="entry name" value="DUF7286"/>
</dbReference>
<gene>
    <name evidence="2" type="ORF">ZOD2009_16403</name>
</gene>
<feature type="compositionally biased region" description="Pro residues" evidence="1">
    <location>
        <begin position="462"/>
        <end position="483"/>
    </location>
</feature>
<dbReference type="EMBL" id="AEMG01000019">
    <property type="protein sequence ID" value="EFW90745.1"/>
    <property type="molecule type" value="Genomic_DNA"/>
</dbReference>
<feature type="region of interest" description="Disordered" evidence="1">
    <location>
        <begin position="1042"/>
        <end position="1125"/>
    </location>
</feature>
<dbReference type="Pfam" id="PF23957">
    <property type="entry name" value="DUF7286"/>
    <property type="match status" value="1"/>
</dbReference>
<feature type="region of interest" description="Disordered" evidence="1">
    <location>
        <begin position="697"/>
        <end position="716"/>
    </location>
</feature>
<comment type="caution">
    <text evidence="2">The sequence shown here is derived from an EMBL/GenBank/DDBJ whole genome shotgun (WGS) entry which is preliminary data.</text>
</comment>
<sequence>MGRVNLADDTRGRVPFALIGVLLLVGSLSFAGALVARPAPHVNENVEQSMRTVTAGTRTALRGAVRQAGREAAAEPLVRPANTTAGRVMDGAAPFRDYLRLRIYLTARERLRSVGAHGGDVRATASLPATPNATALRRAKRRVHVEPVGNLTEAGLRVRIDGVSMRATRGGTTVAATKKNVTLVVETPVLALHERVQRFERRLDSGPLDPGLGRRLTARLYAVTWARGYAQYGGAPIANVLSNRHIELLTNGAILEEQTKSFGTSDPDGRRGVRRATARVGLTDLLVPTTQHGKLWTDLVLNTAGGGGADGTIDGSLDAASEPLDSAHSPETGMNIGVNESAERALLDLIDGGESSELDAAIGSAYRVSVRPVASVRTVRDELKPHPRPPGEGWTLRDERTKTHVSVQNASASSPGTRRGWHLLWTGARRVVRTHTVVRRWEREDTTQDENRGWTARLPFPGTSPRPQPTPPGPTPPTQPRPPTNRTVRTTHRWTDEFVVSLGVAGDHVTTDRAPVRPLPSAHEANGAAGPNLADVRGMAIERLVTDRGGADGLARRASVGTMNTRAVAVQGRYSNLLRARAYRDVRSLRNRVRNRSVTVSRGTLATGGTNPAAKLASSLRADRSALIGVPARYEDAAERARYAARATYLDAVIDRLDSRAERTRRTRMGLGRAVRDATGVSLDRIRRIFAARRRVTSPSTHRLRTSGPGTPVNISVDGAPPYLTLSAVKHRHVSAVPRGSKTYPLSARNVNLFTVPSSDISDGIVSLLPDGRKPKRVRLRTAGVALRAANETLATETNASLRRRRDDLQRALSSSIGDIERNVRGELAASDAIELDRSERRTAVHRGVTRWRTTANRASAIANGSAAGSIARAVERERRDDWSRMRRDAATIRIRFALESARRDVDGVRQSSVAPTVSTTRRVLVTELKAAVQQGIENRVQQRLNESINETVGDLPAGLPVVPVPGYWYATVNVWQVDVSGTYARFTVRAREGSPTTPGASVAYSRQAGPVRLDTDDDGTKELLGRTTPVSFDTGTTVVVAVPPGKTGVGDVDGNADERSPGWSNRSDNPFDAADLRDDHALRRDRRPRRDDADGTPRTVRGGALGDDIVGRYRRGGGTDGTRP</sequence>
<feature type="compositionally biased region" description="Low complexity" evidence="1">
    <location>
        <begin position="1042"/>
        <end position="1051"/>
    </location>
</feature>
<organism evidence="2 3">
    <name type="scientific">Haladaptatus paucihalophilus DX253</name>
    <dbReference type="NCBI Taxonomy" id="797209"/>
    <lineage>
        <taxon>Archaea</taxon>
        <taxon>Methanobacteriati</taxon>
        <taxon>Methanobacteriota</taxon>
        <taxon>Stenosarchaea group</taxon>
        <taxon>Halobacteria</taxon>
        <taxon>Halobacteriales</taxon>
        <taxon>Haladaptataceae</taxon>
        <taxon>Haladaptatus</taxon>
    </lineage>
</organism>
<protein>
    <submittedName>
        <fullName evidence="2">Uncharacterized protein</fullName>
    </submittedName>
</protein>
<accession>E7QWU2</accession>
<evidence type="ECO:0000313" key="3">
    <source>
        <dbReference type="Proteomes" id="UP000003751"/>
    </source>
</evidence>
<evidence type="ECO:0000256" key="1">
    <source>
        <dbReference type="SAM" id="MobiDB-lite"/>
    </source>
</evidence>
<feature type="region of interest" description="Disordered" evidence="1">
    <location>
        <begin position="511"/>
        <end position="531"/>
    </location>
</feature>
<feature type="compositionally biased region" description="Basic and acidic residues" evidence="1">
    <location>
        <begin position="443"/>
        <end position="452"/>
    </location>
</feature>
<name>E7QWU2_HALPU</name>
<feature type="region of interest" description="Disordered" evidence="1">
    <location>
        <begin position="993"/>
        <end position="1030"/>
    </location>
</feature>
<dbReference type="AlphaFoldDB" id="E7QWU2"/>
<dbReference type="RefSeq" id="WP_007981598.1">
    <property type="nucleotide sequence ID" value="NZ_FRAN01000001.1"/>
</dbReference>